<comment type="caution">
    <text evidence="1">The sequence shown here is derived from an EMBL/GenBank/DDBJ whole genome shotgun (WGS) entry which is preliminary data.</text>
</comment>
<sequence>MDQRWHCKELIPYDLIPDRELFTVFVKSPKAQDISTTYKNFKSIKTKSRKKLLCKYSPSPIKCSNSVTLHRPRYTEKLPESSFLNILRKNKSSKQNSESSNYKNEMQIEELIRNRKEIVLPTLEKSKAQFNNIRERIINTKSRDSRKNIAKHESYFQSIKQKIRYSNYNAESEMTYSQKQPIRKWYSRNDIIVSPKRQKSQTKGNIKESVGFADDDCFKKINLIGEIFDECKQEILKLNM</sequence>
<name>A0A1R2AZA2_9CILI</name>
<dbReference type="EMBL" id="MPUH01001149">
    <property type="protein sequence ID" value="OMJ69864.1"/>
    <property type="molecule type" value="Genomic_DNA"/>
</dbReference>
<evidence type="ECO:0000313" key="2">
    <source>
        <dbReference type="Proteomes" id="UP000187209"/>
    </source>
</evidence>
<evidence type="ECO:0000313" key="1">
    <source>
        <dbReference type="EMBL" id="OMJ69864.1"/>
    </source>
</evidence>
<accession>A0A1R2AZA2</accession>
<reference evidence="1 2" key="1">
    <citation type="submission" date="2016-11" db="EMBL/GenBank/DDBJ databases">
        <title>The macronuclear genome of Stentor coeruleus: a giant cell with tiny introns.</title>
        <authorList>
            <person name="Slabodnick M."/>
            <person name="Ruby J.G."/>
            <person name="Reiff S.B."/>
            <person name="Swart E.C."/>
            <person name="Gosai S."/>
            <person name="Prabakaran S."/>
            <person name="Witkowska E."/>
            <person name="Larue G.E."/>
            <person name="Fisher S."/>
            <person name="Freeman R.M."/>
            <person name="Gunawardena J."/>
            <person name="Chu W."/>
            <person name="Stover N.A."/>
            <person name="Gregory B.D."/>
            <person name="Nowacki M."/>
            <person name="Derisi J."/>
            <person name="Roy S.W."/>
            <person name="Marshall W.F."/>
            <person name="Sood P."/>
        </authorList>
    </citation>
    <scope>NUCLEOTIDE SEQUENCE [LARGE SCALE GENOMIC DNA]</scope>
    <source>
        <strain evidence="1">WM001</strain>
    </source>
</reference>
<organism evidence="1 2">
    <name type="scientific">Stentor coeruleus</name>
    <dbReference type="NCBI Taxonomy" id="5963"/>
    <lineage>
        <taxon>Eukaryota</taxon>
        <taxon>Sar</taxon>
        <taxon>Alveolata</taxon>
        <taxon>Ciliophora</taxon>
        <taxon>Postciliodesmatophora</taxon>
        <taxon>Heterotrichea</taxon>
        <taxon>Heterotrichida</taxon>
        <taxon>Stentoridae</taxon>
        <taxon>Stentor</taxon>
    </lineage>
</organism>
<dbReference type="AlphaFoldDB" id="A0A1R2AZA2"/>
<dbReference type="Proteomes" id="UP000187209">
    <property type="component" value="Unassembled WGS sequence"/>
</dbReference>
<proteinExistence type="predicted"/>
<protein>
    <submittedName>
        <fullName evidence="1">Uncharacterized protein</fullName>
    </submittedName>
</protein>
<keyword evidence="2" id="KW-1185">Reference proteome</keyword>
<gene>
    <name evidence="1" type="ORF">SteCoe_32301</name>
</gene>